<organism evidence="2 3">
    <name type="scientific">Golovinomyces cichoracearum</name>
    <dbReference type="NCBI Taxonomy" id="62708"/>
    <lineage>
        <taxon>Eukaryota</taxon>
        <taxon>Fungi</taxon>
        <taxon>Dikarya</taxon>
        <taxon>Ascomycota</taxon>
        <taxon>Pezizomycotina</taxon>
        <taxon>Leotiomycetes</taxon>
        <taxon>Erysiphales</taxon>
        <taxon>Erysiphaceae</taxon>
        <taxon>Golovinomyces</taxon>
    </lineage>
</organism>
<proteinExistence type="predicted"/>
<feature type="region of interest" description="Disordered" evidence="1">
    <location>
        <begin position="296"/>
        <end position="367"/>
    </location>
</feature>
<protein>
    <submittedName>
        <fullName evidence="2">Uncharacterized protein</fullName>
    </submittedName>
</protein>
<reference evidence="2 3" key="1">
    <citation type="journal article" date="2018" name="BMC Genomics">
        <title>Comparative genome analyses reveal sequence features reflecting distinct modes of host-adaptation between dicot and monocot powdery mildew.</title>
        <authorList>
            <person name="Wu Y."/>
            <person name="Ma X."/>
            <person name="Pan Z."/>
            <person name="Kale S.D."/>
            <person name="Song Y."/>
            <person name="King H."/>
            <person name="Zhang Q."/>
            <person name="Presley C."/>
            <person name="Deng X."/>
            <person name="Wei C.I."/>
            <person name="Xiao S."/>
        </authorList>
    </citation>
    <scope>NUCLEOTIDE SEQUENCE [LARGE SCALE GENOMIC DNA]</scope>
    <source>
        <strain evidence="2">UMSG3</strain>
    </source>
</reference>
<feature type="compositionally biased region" description="Polar residues" evidence="1">
    <location>
        <begin position="305"/>
        <end position="327"/>
    </location>
</feature>
<evidence type="ECO:0000313" key="2">
    <source>
        <dbReference type="EMBL" id="RKF81023.1"/>
    </source>
</evidence>
<name>A0A420J2P3_9PEZI</name>
<feature type="non-terminal residue" evidence="2">
    <location>
        <position position="518"/>
    </location>
</feature>
<gene>
    <name evidence="2" type="ORF">GcM3_040033</name>
</gene>
<feature type="compositionally biased region" description="Basic and acidic residues" evidence="1">
    <location>
        <begin position="125"/>
        <end position="142"/>
    </location>
</feature>
<comment type="caution">
    <text evidence="2">The sequence shown here is derived from an EMBL/GenBank/DDBJ whole genome shotgun (WGS) entry which is preliminary data.</text>
</comment>
<feature type="region of interest" description="Disordered" evidence="1">
    <location>
        <begin position="1"/>
        <end position="83"/>
    </location>
</feature>
<dbReference type="EMBL" id="MCBQ01004001">
    <property type="protein sequence ID" value="RKF81023.1"/>
    <property type="molecule type" value="Genomic_DNA"/>
</dbReference>
<accession>A0A420J2P3</accession>
<dbReference type="Proteomes" id="UP000283383">
    <property type="component" value="Unassembled WGS sequence"/>
</dbReference>
<dbReference type="AlphaFoldDB" id="A0A420J2P3"/>
<evidence type="ECO:0000256" key="1">
    <source>
        <dbReference type="SAM" id="MobiDB-lite"/>
    </source>
</evidence>
<feature type="compositionally biased region" description="Basic and acidic residues" evidence="1">
    <location>
        <begin position="63"/>
        <end position="73"/>
    </location>
</feature>
<evidence type="ECO:0000313" key="3">
    <source>
        <dbReference type="Proteomes" id="UP000283383"/>
    </source>
</evidence>
<feature type="compositionally biased region" description="Low complexity" evidence="1">
    <location>
        <begin position="328"/>
        <end position="346"/>
    </location>
</feature>
<sequence>MADQTPNNIKIRLRSPVKPLPRKGALPRTPPKAASLSDAPLTYPTSSRHPGRHDSDEEANSEQGKEHDEKYTEDQDENEFDTIDTKDLMLEIRKMKKQLEIAEKRHADTTNALQNQLSQYQNSQREVKFENQQEPRQREKSTRLYPQRQTSEPPLFPPPARLEKRYENYFCDDIHRIEYIYENTKDDAAKFLRSYILNPPTDWSPEDFIDFVSDAFTDPAKRENATAEFERLMMSPRQLFWDFWKDFRTLAADAEYRNDRLLREQLRSKVFIRLSNAVQTEWSTQHRQKRHAITFTTADERHSHFPSSSVTPKSQKQTVRYSNYKDLSNSTENKSDNSSSSSSFPRSFHESVPIQRKNSVIPGNVEIRQPSQTPSRIYEITANHAKIPPKPVRSIHSVVSSFLRDQANSLRLMERELKLDLNLRILPYPQLRHSENKSVCKPTVKPNQVLNIAAISGPALHLNGRRPENEIFATSIYELDTLINEKQNLKHSKESEAALTTALANLTANKLSAILASI</sequence>
<keyword evidence="3" id="KW-1185">Reference proteome</keyword>
<feature type="region of interest" description="Disordered" evidence="1">
    <location>
        <begin position="119"/>
        <end position="159"/>
    </location>
</feature>